<keyword evidence="4" id="KW-1185">Reference proteome</keyword>
<dbReference type="Proteomes" id="UP001183604">
    <property type="component" value="Unassembled WGS sequence"/>
</dbReference>
<evidence type="ECO:0000313" key="1">
    <source>
        <dbReference type="EMBL" id="MDA1383769.1"/>
    </source>
</evidence>
<comment type="caution">
    <text evidence="1">The sequence shown here is derived from an EMBL/GenBank/DDBJ whole genome shotgun (WGS) entry which is preliminary data.</text>
</comment>
<dbReference type="EMBL" id="JAVDYD010000001">
    <property type="protein sequence ID" value="MDR7341238.1"/>
    <property type="molecule type" value="Genomic_DNA"/>
</dbReference>
<proteinExistence type="predicted"/>
<dbReference type="Proteomes" id="UP001145799">
    <property type="component" value="Unassembled WGS sequence"/>
</dbReference>
<protein>
    <submittedName>
        <fullName evidence="1">Uncharacterized protein</fullName>
    </submittedName>
</protein>
<reference evidence="2 4" key="2">
    <citation type="submission" date="2023-07" db="EMBL/GenBank/DDBJ databases">
        <title>Sequencing the genomes of 1000 actinobacteria strains.</title>
        <authorList>
            <person name="Klenk H.-P."/>
        </authorList>
    </citation>
    <scope>NUCLEOTIDE SEQUENCE [LARGE SCALE GENOMIC DNA]</scope>
    <source>
        <strain evidence="2 4">DSM 44724</strain>
    </source>
</reference>
<evidence type="ECO:0000313" key="3">
    <source>
        <dbReference type="Proteomes" id="UP001145799"/>
    </source>
</evidence>
<gene>
    <name evidence="2" type="ORF">J2S69_004957</name>
    <name evidence="1" type="ORF">O2L01_02135</name>
</gene>
<reference evidence="1" key="1">
    <citation type="submission" date="2022-12" db="EMBL/GenBank/DDBJ databases">
        <title>Gycomyces niveus sp.nov., a novel actinomycete isolated from soil in Shouguang.</title>
        <authorList>
            <person name="Yang X."/>
        </authorList>
    </citation>
    <scope>NUCLEOTIDE SEQUENCE</scope>
    <source>
        <strain evidence="1">DSM 44724</strain>
    </source>
</reference>
<sequence length="661" mass="70155">MRKRHAIGAAVTATAVAVAVVTGGLIANAETNTTPTPSTAADEAGITTPTVVLPTGDAVTVFGDGTMGVNPAPGREDIGFVSMYEPGAGNERLVIPRDMVDEIEAGQEDPRRYNITALAAAGHRDAAAVPESELDSFAGLPPAPAAPDGARQETQTLTVTLKDRSGKAPQNDWVIWIDLKDPEHWDRLEFDENGVGTVELEPGEYALQHSMWNEATDTERGEVVAGLSTVTVGKEPAALDIDAAAAIPLTIEVEQDDAAFNRGILSLNASGKENSIGTGDFIGANDDVYVMPEPDLPGHELGFIYQAVLTSPDDAADPYQYNLVFHENGSFPDEGEFKPSEDDLAAEETTFNSLGVDLQGFTCDYGDTDPQLGPGLCAMMPTAFPSARTVYYTADNAIEWTGFQEAGVYVDDVQLVDGFYDAKDLGSLEPGEAERTVAHGPFAAGPARSILYSYEGTPYLYAATRPAYSGNAEDLTLVGHSARAVLSTDDQKVGVLEGIDPWGGYEFDFTGFDEGRYTLEVDSTKSTDTALVGTAATQTWNFDLDPAEAVEGGAALALPVVLMRAEGVEGGFAECGDDLDVTLDLVVDEDAPKVTAEEMTLEVSFDDGKTWEAVAIDREGNTATATIEHPDDAEYVSVRMTAVDDAGTEVTHTTIRSYGLR</sequence>
<dbReference type="EMBL" id="JAPZVQ010000001">
    <property type="protein sequence ID" value="MDA1383769.1"/>
    <property type="molecule type" value="Genomic_DNA"/>
</dbReference>
<name>A0A9X3PDU7_9ACTN</name>
<evidence type="ECO:0000313" key="2">
    <source>
        <dbReference type="EMBL" id="MDR7341238.1"/>
    </source>
</evidence>
<accession>A0A9X3PDU7</accession>
<dbReference type="AlphaFoldDB" id="A0A9X3PDU7"/>
<dbReference type="RefSeq" id="WP_270120013.1">
    <property type="nucleotide sequence ID" value="NZ_BAAAOM010000001.1"/>
</dbReference>
<organism evidence="1 3">
    <name type="scientific">Glycomyces lechevalierae</name>
    <dbReference type="NCBI Taxonomy" id="256034"/>
    <lineage>
        <taxon>Bacteria</taxon>
        <taxon>Bacillati</taxon>
        <taxon>Actinomycetota</taxon>
        <taxon>Actinomycetes</taxon>
        <taxon>Glycomycetales</taxon>
        <taxon>Glycomycetaceae</taxon>
        <taxon>Glycomyces</taxon>
    </lineage>
</organism>
<evidence type="ECO:0000313" key="4">
    <source>
        <dbReference type="Proteomes" id="UP001183604"/>
    </source>
</evidence>